<feature type="transmembrane region" description="Helical" evidence="1">
    <location>
        <begin position="12"/>
        <end position="30"/>
    </location>
</feature>
<dbReference type="Pfam" id="PF01307">
    <property type="entry name" value="Plant_vir_prot"/>
    <property type="match status" value="1"/>
</dbReference>
<keyword evidence="1" id="KW-1133">Transmembrane helix</keyword>
<gene>
    <name evidence="2" type="primary">TGB2</name>
</gene>
<accession>A0A1W5VPK7</accession>
<evidence type="ECO:0000256" key="1">
    <source>
        <dbReference type="SAM" id="Phobius"/>
    </source>
</evidence>
<feature type="transmembrane region" description="Helical" evidence="1">
    <location>
        <begin position="70"/>
        <end position="89"/>
    </location>
</feature>
<keyword evidence="1" id="KW-0472">Membrane</keyword>
<dbReference type="InterPro" id="IPR001896">
    <property type="entry name" value="Plant_vir_prot"/>
</dbReference>
<name>A0A1W5VPK7_9VIRU</name>
<evidence type="ECO:0000313" key="2">
    <source>
        <dbReference type="EMBL" id="ARG47570.1"/>
    </source>
</evidence>
<keyword evidence="1" id="KW-0812">Transmembrane</keyword>
<proteinExistence type="predicted"/>
<reference evidence="2" key="1">
    <citation type="journal article" date="2017" name="Virus Res.">
        <title>Resolution of cassava-infecting alphaflexiviruses: Molecular and biological characterization of a novel group of potexviruses lacking the TGB3 gene.</title>
        <authorList>
            <person name="Lozano I."/>
            <person name="Leiva A.M."/>
            <person name="Jimenez J."/>
            <person name="Fernandez E."/>
            <person name="Carvajal-Yepes M."/>
            <person name="Cuervo M."/>
            <person name="Cuellar W.J."/>
        </authorList>
    </citation>
    <scope>NUCLEOTIDE SEQUENCE</scope>
    <source>
        <strain evidence="2">CM2306-7</strain>
    </source>
</reference>
<dbReference type="EMBL" id="KY288514">
    <property type="protein sequence ID" value="ARG47570.1"/>
    <property type="molecule type" value="Genomic_RNA"/>
</dbReference>
<protein>
    <submittedName>
        <fullName evidence="2">Triple gene block protein 2</fullName>
    </submittedName>
</protein>
<organism evidence="2">
    <name type="scientific">Cassava alphaflexivirus</name>
    <dbReference type="NCBI Taxonomy" id="1427155"/>
    <lineage>
        <taxon>Viruses</taxon>
        <taxon>Riboviria</taxon>
        <taxon>Orthornavirae</taxon>
        <taxon>Kitrinoviricota</taxon>
        <taxon>Alsuviricetes</taxon>
        <taxon>Tymovirales</taxon>
        <taxon>Alphaflexiviridae</taxon>
    </lineage>
</organism>
<sequence length="100" mass="11086">MPLVPPPDPNRTYQVGIVAAAICAFCYIFVSDNRSFTSDRENAFPNGGSLSYCKTANFNRPSGIRFHSSSHFHVLLLIFLLILAIKFFGQRSAHCSTCRG</sequence>